<organism evidence="1 2">
    <name type="scientific">Lentinula lateritia</name>
    <dbReference type="NCBI Taxonomy" id="40482"/>
    <lineage>
        <taxon>Eukaryota</taxon>
        <taxon>Fungi</taxon>
        <taxon>Dikarya</taxon>
        <taxon>Basidiomycota</taxon>
        <taxon>Agaricomycotina</taxon>
        <taxon>Agaricomycetes</taxon>
        <taxon>Agaricomycetidae</taxon>
        <taxon>Agaricales</taxon>
        <taxon>Marasmiineae</taxon>
        <taxon>Omphalotaceae</taxon>
        <taxon>Lentinula</taxon>
    </lineage>
</organism>
<evidence type="ECO:0000313" key="2">
    <source>
        <dbReference type="Proteomes" id="UP001150217"/>
    </source>
</evidence>
<keyword evidence="2" id="KW-1185">Reference proteome</keyword>
<name>A0ABQ8VLH7_9AGAR</name>
<proteinExistence type="predicted"/>
<dbReference type="EMBL" id="JANVFT010000022">
    <property type="protein sequence ID" value="KAJ4497259.1"/>
    <property type="molecule type" value="Genomic_DNA"/>
</dbReference>
<dbReference type="Proteomes" id="UP001150217">
    <property type="component" value="Unassembled WGS sequence"/>
</dbReference>
<comment type="caution">
    <text evidence="1">The sequence shown here is derived from an EMBL/GenBank/DDBJ whole genome shotgun (WGS) entry which is preliminary data.</text>
</comment>
<evidence type="ECO:0000313" key="1">
    <source>
        <dbReference type="EMBL" id="KAJ4497259.1"/>
    </source>
</evidence>
<sequence>MTLITPFSFSFMQLLFPLIKFYFTFVLFLAPTMAVPTGPPNAGESLSMTGALSTSNPDLPDHSTGVDNNAYDQVLHATDVNTGQNPIIEARLWIHHDVFSHTPDYRTAMGYAVEYIINPIQSTILKDIRKDNPSLTLPSPTRVLVYRLSGKDFTNQGDFEISFSGVAGADSTLPENWWFAMPGSVDPSYFGHVDLKCLVRTLKGGYTFKKELVTGKISRRYPGKNEEVLVSFKNGKATKSMKSSTLSRVKTLFGKKPGGASSS</sequence>
<reference evidence="1" key="1">
    <citation type="submission" date="2022-08" db="EMBL/GenBank/DDBJ databases">
        <title>A Global Phylogenomic Analysis of the Shiitake Genus Lentinula.</title>
        <authorList>
            <consortium name="DOE Joint Genome Institute"/>
            <person name="Sierra-Patev S."/>
            <person name="Min B."/>
            <person name="Naranjo-Ortiz M."/>
            <person name="Looney B."/>
            <person name="Konkel Z."/>
            <person name="Slot J.C."/>
            <person name="Sakamoto Y."/>
            <person name="Steenwyk J.L."/>
            <person name="Rokas A."/>
            <person name="Carro J."/>
            <person name="Camarero S."/>
            <person name="Ferreira P."/>
            <person name="Molpeceres G."/>
            <person name="Ruiz-Duenas F.J."/>
            <person name="Serrano A."/>
            <person name="Henrissat B."/>
            <person name="Drula E."/>
            <person name="Hughes K.W."/>
            <person name="Mata J.L."/>
            <person name="Ishikawa N.K."/>
            <person name="Vargas-Isla R."/>
            <person name="Ushijima S."/>
            <person name="Smith C.A."/>
            <person name="Ahrendt S."/>
            <person name="Andreopoulos W."/>
            <person name="He G."/>
            <person name="Labutti K."/>
            <person name="Lipzen A."/>
            <person name="Ng V."/>
            <person name="Riley R."/>
            <person name="Sandor L."/>
            <person name="Barry K."/>
            <person name="Martinez A.T."/>
            <person name="Xiao Y."/>
            <person name="Gibbons J.G."/>
            <person name="Terashima K."/>
            <person name="Grigoriev I.V."/>
            <person name="Hibbett D.S."/>
        </authorList>
    </citation>
    <scope>NUCLEOTIDE SEQUENCE</scope>
    <source>
        <strain evidence="1">RHP3577 ss4</strain>
    </source>
</reference>
<gene>
    <name evidence="1" type="ORF">C8R41DRAFT_221621</name>
</gene>
<protein>
    <submittedName>
        <fullName evidence="1">Uncharacterized protein</fullName>
    </submittedName>
</protein>
<accession>A0ABQ8VLH7</accession>